<comment type="caution">
    <text evidence="4">The sequence shown here is derived from an EMBL/GenBank/DDBJ whole genome shotgun (WGS) entry which is preliminary data.</text>
</comment>
<proteinExistence type="predicted"/>
<evidence type="ECO:0000313" key="5">
    <source>
        <dbReference type="Proteomes" id="UP000095488"/>
    </source>
</evidence>
<dbReference type="InterPro" id="IPR001647">
    <property type="entry name" value="HTH_TetR"/>
</dbReference>
<accession>A0ABP2ATY3</accession>
<sequence>MEFKRARNAKQKDQRINQILEVTEELFLQHNYGEITLAMIANKLDYTRGNLYKYISTKEEIFLKMYAIKQEDWVNEVVNSFPNNKTFSNDYFVDKWSKILSNHQCMLKIHSILGSIIETNVSLEKLAEFKKKVLTDLYKLIPIIQKQIPKLDYSETKNFLFTQLFYASELYNNVNFSPIQIKALELCGETYEKQSFYEAFRHFMKIFITGYSHIY</sequence>
<dbReference type="SUPFAM" id="SSF46689">
    <property type="entry name" value="Homeodomain-like"/>
    <property type="match status" value="1"/>
</dbReference>
<dbReference type="RefSeq" id="WP_055259016.1">
    <property type="nucleotide sequence ID" value="NZ_CABIXL010000004.1"/>
</dbReference>
<evidence type="ECO:0000256" key="2">
    <source>
        <dbReference type="PROSITE-ProRule" id="PRU00335"/>
    </source>
</evidence>
<dbReference type="Pfam" id="PF17929">
    <property type="entry name" value="TetR_C_34"/>
    <property type="match status" value="1"/>
</dbReference>
<keyword evidence="5" id="KW-1185">Reference proteome</keyword>
<dbReference type="Pfam" id="PF00440">
    <property type="entry name" value="TetR_N"/>
    <property type="match status" value="1"/>
</dbReference>
<evidence type="ECO:0000256" key="1">
    <source>
        <dbReference type="ARBA" id="ARBA00023125"/>
    </source>
</evidence>
<dbReference type="Proteomes" id="UP000095488">
    <property type="component" value="Unassembled WGS sequence"/>
</dbReference>
<dbReference type="InterPro" id="IPR041483">
    <property type="entry name" value="TetR_C_34"/>
</dbReference>
<protein>
    <submittedName>
        <fullName evidence="4">Bacterial regulatory proteins, tetR family</fullName>
    </submittedName>
</protein>
<dbReference type="Gene3D" id="1.10.357.10">
    <property type="entry name" value="Tetracycline Repressor, domain 2"/>
    <property type="match status" value="1"/>
</dbReference>
<dbReference type="InterPro" id="IPR009057">
    <property type="entry name" value="Homeodomain-like_sf"/>
</dbReference>
<reference evidence="4 5" key="1">
    <citation type="submission" date="2015-09" db="EMBL/GenBank/DDBJ databases">
        <authorList>
            <consortium name="Pathogen Informatics"/>
            <person name="Wu L."/>
            <person name="Ma J."/>
        </authorList>
    </citation>
    <scope>NUCLEOTIDE SEQUENCE [LARGE SCALE GENOMIC DNA]</scope>
    <source>
        <strain evidence="4 5">2789STDY5834858</strain>
    </source>
</reference>
<keyword evidence="1 2" id="KW-0238">DNA-binding</keyword>
<name>A0ABP2ATY3_SARVE</name>
<organism evidence="4 5">
    <name type="scientific">Sarcina ventriculi</name>
    <name type="common">Clostridium ventriculi</name>
    <dbReference type="NCBI Taxonomy" id="1267"/>
    <lineage>
        <taxon>Bacteria</taxon>
        <taxon>Bacillati</taxon>
        <taxon>Bacillota</taxon>
        <taxon>Clostridia</taxon>
        <taxon>Eubacteriales</taxon>
        <taxon>Clostridiaceae</taxon>
        <taxon>Sarcina</taxon>
    </lineage>
</organism>
<feature type="DNA-binding region" description="H-T-H motif" evidence="2">
    <location>
        <begin position="36"/>
        <end position="55"/>
    </location>
</feature>
<evidence type="ECO:0000313" key="4">
    <source>
        <dbReference type="EMBL" id="CUN91925.1"/>
    </source>
</evidence>
<dbReference type="PROSITE" id="PS50977">
    <property type="entry name" value="HTH_TETR_2"/>
    <property type="match status" value="1"/>
</dbReference>
<evidence type="ECO:0000259" key="3">
    <source>
        <dbReference type="PROSITE" id="PS50977"/>
    </source>
</evidence>
<feature type="domain" description="HTH tetR-type" evidence="3">
    <location>
        <begin position="13"/>
        <end position="73"/>
    </location>
</feature>
<dbReference type="EMBL" id="CYZR01000004">
    <property type="protein sequence ID" value="CUN91925.1"/>
    <property type="molecule type" value="Genomic_DNA"/>
</dbReference>
<gene>
    <name evidence="4" type="ORF">ERS852473_01425</name>
</gene>